<organism evidence="1 2">
    <name type="scientific">Elaphomyces granulatus</name>
    <dbReference type="NCBI Taxonomy" id="519963"/>
    <lineage>
        <taxon>Eukaryota</taxon>
        <taxon>Fungi</taxon>
        <taxon>Dikarya</taxon>
        <taxon>Ascomycota</taxon>
        <taxon>Pezizomycotina</taxon>
        <taxon>Eurotiomycetes</taxon>
        <taxon>Eurotiomycetidae</taxon>
        <taxon>Eurotiales</taxon>
        <taxon>Elaphomycetaceae</taxon>
        <taxon>Elaphomyces</taxon>
    </lineage>
</organism>
<proteinExistence type="predicted"/>
<reference evidence="1 2" key="1">
    <citation type="journal article" date="2015" name="Environ. Microbiol.">
        <title>Metagenome sequence of Elaphomyces granulatus from sporocarp tissue reveals Ascomycota ectomycorrhizal fingerprints of genome expansion and a Proteobacteria-rich microbiome.</title>
        <authorList>
            <person name="Quandt C.A."/>
            <person name="Kohler A."/>
            <person name="Hesse C.N."/>
            <person name="Sharpton T.J."/>
            <person name="Martin F."/>
            <person name="Spatafora J.W."/>
        </authorList>
    </citation>
    <scope>NUCLEOTIDE SEQUENCE [LARGE SCALE GENOMIC DNA]</scope>
    <source>
        <strain evidence="1 2">OSC145934</strain>
    </source>
</reference>
<dbReference type="Proteomes" id="UP000243515">
    <property type="component" value="Unassembled WGS sequence"/>
</dbReference>
<dbReference type="EMBL" id="NPHW01003054">
    <property type="protein sequence ID" value="OXV10216.1"/>
    <property type="molecule type" value="Genomic_DNA"/>
</dbReference>
<evidence type="ECO:0000313" key="2">
    <source>
        <dbReference type="Proteomes" id="UP000243515"/>
    </source>
</evidence>
<evidence type="ECO:0000313" key="1">
    <source>
        <dbReference type="EMBL" id="OXV10216.1"/>
    </source>
</evidence>
<accession>A0A232M1H3</accession>
<name>A0A232M1H3_9EURO</name>
<sequence length="104" mass="11401">MLNLVESVHHATNTDGIGVSLLAGVKQPSVSDTRALAALDQYLVMKWHKTTQDTAALKRKQKRLKANKSNDRLGAVDVIDLTGGSFPETPRNSIRSPVIITYFL</sequence>
<comment type="caution">
    <text evidence="1">The sequence shown here is derived from an EMBL/GenBank/DDBJ whole genome shotgun (WGS) entry which is preliminary data.</text>
</comment>
<keyword evidence="2" id="KW-1185">Reference proteome</keyword>
<dbReference type="AlphaFoldDB" id="A0A232M1H3"/>
<protein>
    <submittedName>
        <fullName evidence="1">Uncharacterized protein</fullName>
    </submittedName>
</protein>
<gene>
    <name evidence="1" type="ORF">Egran_02027</name>
</gene>